<keyword evidence="5" id="KW-1185">Reference proteome</keyword>
<comment type="caution">
    <text evidence="4">The sequence shown here is derived from an EMBL/GenBank/DDBJ whole genome shotgun (WGS) entry which is preliminary data.</text>
</comment>
<dbReference type="RefSeq" id="WP_198099647.1">
    <property type="nucleotide sequence ID" value="NZ_JAEDAL010000001.1"/>
</dbReference>
<dbReference type="CDD" id="cd01043">
    <property type="entry name" value="DPS"/>
    <property type="match status" value="1"/>
</dbReference>
<comment type="similarity">
    <text evidence="1 2">Belongs to the Dps family.</text>
</comment>
<accession>A0A931IST8</accession>
<evidence type="ECO:0000313" key="4">
    <source>
        <dbReference type="EMBL" id="MBH9552067.1"/>
    </source>
</evidence>
<dbReference type="Gene3D" id="1.20.1260.10">
    <property type="match status" value="1"/>
</dbReference>
<dbReference type="InterPro" id="IPR012347">
    <property type="entry name" value="Ferritin-like"/>
</dbReference>
<name>A0A931IST8_9BURK</name>
<dbReference type="InterPro" id="IPR008331">
    <property type="entry name" value="Ferritin_DPS_dom"/>
</dbReference>
<dbReference type="PANTHER" id="PTHR42932">
    <property type="entry name" value="GENERAL STRESS PROTEIN 20U"/>
    <property type="match status" value="1"/>
</dbReference>
<dbReference type="EMBL" id="JAEDAL010000001">
    <property type="protein sequence ID" value="MBH9552067.1"/>
    <property type="molecule type" value="Genomic_DNA"/>
</dbReference>
<protein>
    <submittedName>
        <fullName evidence="4">DNA starvation/stationary phase protection protein</fullName>
    </submittedName>
</protein>
<reference evidence="4" key="1">
    <citation type="submission" date="2020-12" db="EMBL/GenBank/DDBJ databases">
        <title>The genome sequence of Inhella sp. 4Y17.</title>
        <authorList>
            <person name="Liu Y."/>
        </authorList>
    </citation>
    <scope>NUCLEOTIDE SEQUENCE</scope>
    <source>
        <strain evidence="4">4Y10</strain>
    </source>
</reference>
<evidence type="ECO:0000256" key="2">
    <source>
        <dbReference type="RuleBase" id="RU003875"/>
    </source>
</evidence>
<dbReference type="AlphaFoldDB" id="A0A931IST8"/>
<gene>
    <name evidence="4" type="ORF">I7X43_04305</name>
</gene>
<evidence type="ECO:0000313" key="5">
    <source>
        <dbReference type="Proteomes" id="UP000620139"/>
    </source>
</evidence>
<dbReference type="InterPro" id="IPR009078">
    <property type="entry name" value="Ferritin-like_SF"/>
</dbReference>
<sequence>MTHPLTQGLSQLLADTHTLYLNTHNFHWNVTGPLFPSLHALFMTQYTELWNATDPIAERIRALGARAPGSYRQFQQLTVIAEAPSEPLKALDMVRHLLAGHQLLIQSLGELLALAEHTPDAATADLLTQRLDAHQKTAWMLRALLED</sequence>
<dbReference type="PANTHER" id="PTHR42932:SF3">
    <property type="entry name" value="DNA PROTECTION DURING STARVATION PROTEIN"/>
    <property type="match status" value="1"/>
</dbReference>
<dbReference type="PIRSF" id="PIRSF005900">
    <property type="entry name" value="Dps"/>
    <property type="match status" value="1"/>
</dbReference>
<dbReference type="PRINTS" id="PR01346">
    <property type="entry name" value="HELNAPAPROT"/>
</dbReference>
<evidence type="ECO:0000256" key="1">
    <source>
        <dbReference type="ARBA" id="ARBA00009497"/>
    </source>
</evidence>
<dbReference type="Pfam" id="PF00210">
    <property type="entry name" value="Ferritin"/>
    <property type="match status" value="1"/>
</dbReference>
<evidence type="ECO:0000259" key="3">
    <source>
        <dbReference type="Pfam" id="PF00210"/>
    </source>
</evidence>
<proteinExistence type="inferred from homology"/>
<organism evidence="4 5">
    <name type="scientific">Inhella gelatinilytica</name>
    <dbReference type="NCBI Taxonomy" id="2795030"/>
    <lineage>
        <taxon>Bacteria</taxon>
        <taxon>Pseudomonadati</taxon>
        <taxon>Pseudomonadota</taxon>
        <taxon>Betaproteobacteria</taxon>
        <taxon>Burkholderiales</taxon>
        <taxon>Sphaerotilaceae</taxon>
        <taxon>Inhella</taxon>
    </lineage>
</organism>
<dbReference type="InterPro" id="IPR002177">
    <property type="entry name" value="DPS_DNA-bd"/>
</dbReference>
<dbReference type="GO" id="GO:0008199">
    <property type="term" value="F:ferric iron binding"/>
    <property type="evidence" value="ECO:0007669"/>
    <property type="project" value="InterPro"/>
</dbReference>
<dbReference type="Proteomes" id="UP000620139">
    <property type="component" value="Unassembled WGS sequence"/>
</dbReference>
<feature type="domain" description="Ferritin/DPS" evidence="3">
    <location>
        <begin position="8"/>
        <end position="147"/>
    </location>
</feature>
<dbReference type="SUPFAM" id="SSF47240">
    <property type="entry name" value="Ferritin-like"/>
    <property type="match status" value="1"/>
</dbReference>